<evidence type="ECO:0000313" key="1">
    <source>
        <dbReference type="EMBL" id="OBA27010.1"/>
    </source>
</evidence>
<dbReference type="Gene3D" id="3.40.630.30">
    <property type="match status" value="1"/>
</dbReference>
<dbReference type="AlphaFoldDB" id="A0A1B7TE72"/>
<evidence type="ECO:0000313" key="2">
    <source>
        <dbReference type="Proteomes" id="UP000092321"/>
    </source>
</evidence>
<dbReference type="PANTHER" id="PTHR43451">
    <property type="entry name" value="ACETYLTRANSFERASE (GNAT) FAMILY PROTEIN"/>
    <property type="match status" value="1"/>
</dbReference>
<reference evidence="2" key="1">
    <citation type="journal article" date="2016" name="Proc. Natl. Acad. Sci. U.S.A.">
        <title>Comparative genomics of biotechnologically important yeasts.</title>
        <authorList>
            <person name="Riley R."/>
            <person name="Haridas S."/>
            <person name="Wolfe K.H."/>
            <person name="Lopes M.R."/>
            <person name="Hittinger C.T."/>
            <person name="Goeker M."/>
            <person name="Salamov A.A."/>
            <person name="Wisecaver J.H."/>
            <person name="Long T.M."/>
            <person name="Calvey C.H."/>
            <person name="Aerts A.L."/>
            <person name="Barry K.W."/>
            <person name="Choi C."/>
            <person name="Clum A."/>
            <person name="Coughlan A.Y."/>
            <person name="Deshpande S."/>
            <person name="Douglass A.P."/>
            <person name="Hanson S.J."/>
            <person name="Klenk H.-P."/>
            <person name="LaButti K.M."/>
            <person name="Lapidus A."/>
            <person name="Lindquist E.A."/>
            <person name="Lipzen A.M."/>
            <person name="Meier-Kolthoff J.P."/>
            <person name="Ohm R.A."/>
            <person name="Otillar R.P."/>
            <person name="Pangilinan J.L."/>
            <person name="Peng Y."/>
            <person name="Rokas A."/>
            <person name="Rosa C.A."/>
            <person name="Scheuner C."/>
            <person name="Sibirny A.A."/>
            <person name="Slot J.C."/>
            <person name="Stielow J.B."/>
            <person name="Sun H."/>
            <person name="Kurtzman C.P."/>
            <person name="Blackwell M."/>
            <person name="Grigoriev I.V."/>
            <person name="Jeffries T.W."/>
        </authorList>
    </citation>
    <scope>NUCLEOTIDE SEQUENCE [LARGE SCALE GENOMIC DNA]</scope>
    <source>
        <strain evidence="2">NRRL Y-1626</strain>
    </source>
</reference>
<dbReference type="EMBL" id="LXPE01000011">
    <property type="protein sequence ID" value="OBA27010.1"/>
    <property type="molecule type" value="Genomic_DNA"/>
</dbReference>
<dbReference type="PANTHER" id="PTHR43451:SF1">
    <property type="entry name" value="ACETYLTRANSFERASE"/>
    <property type="match status" value="1"/>
</dbReference>
<accession>A0A1B7TE72</accession>
<evidence type="ECO:0008006" key="3">
    <source>
        <dbReference type="Google" id="ProtNLM"/>
    </source>
</evidence>
<dbReference type="Proteomes" id="UP000092321">
    <property type="component" value="Unassembled WGS sequence"/>
</dbReference>
<dbReference type="InterPro" id="IPR052564">
    <property type="entry name" value="N-acetyltrans/Recomb-assoc"/>
</dbReference>
<sequence>MPKEPSPVNLTNDIITIADALHSAFNKSASFSYFLKKVFNIGLAENFSSHRNKAIMYYYASMYSDLGGEVVECDDFNAVALVCSPGSHIDFSETKDTRFNKIWYEDYDETLESFIGETPFYYICLVGRNFNQEKKKGSVTKIFKHYMKMADLRKCPIVLEAISDDSRQIYEHYGFKTLHSFKYGENEVNERGELDSKGEGFTAYLMIYYSGDLEEYKNSGITDDQLIKIDPKTYEPIVEVSVVASLPKTQNLTIVSTSVDNTTVPATVLDDAVPLRTGIAVNKEK</sequence>
<proteinExistence type="predicted"/>
<organism evidence="1 2">
    <name type="scientific">Hanseniaspora valbyensis NRRL Y-1626</name>
    <dbReference type="NCBI Taxonomy" id="766949"/>
    <lineage>
        <taxon>Eukaryota</taxon>
        <taxon>Fungi</taxon>
        <taxon>Dikarya</taxon>
        <taxon>Ascomycota</taxon>
        <taxon>Saccharomycotina</taxon>
        <taxon>Saccharomycetes</taxon>
        <taxon>Saccharomycodales</taxon>
        <taxon>Saccharomycodaceae</taxon>
        <taxon>Hanseniaspora</taxon>
    </lineage>
</organism>
<keyword evidence="2" id="KW-1185">Reference proteome</keyword>
<name>A0A1B7TE72_9ASCO</name>
<comment type="caution">
    <text evidence="1">The sequence shown here is derived from an EMBL/GenBank/DDBJ whole genome shotgun (WGS) entry which is preliminary data.</text>
</comment>
<protein>
    <recommendedName>
        <fullName evidence="3">N-acetyltransferase domain-containing protein</fullName>
    </recommendedName>
</protein>
<gene>
    <name evidence="1" type="ORF">HANVADRAFT_52568</name>
</gene>
<dbReference type="OrthoDB" id="410198at2759"/>